<dbReference type="InterPro" id="IPR005667">
    <property type="entry name" value="Sulph_transpt2"/>
</dbReference>
<dbReference type="FunFam" id="1.10.3720.10:FF:000004">
    <property type="entry name" value="Sulfate transport system permease protein CysT"/>
    <property type="match status" value="1"/>
</dbReference>
<evidence type="ECO:0000313" key="11">
    <source>
        <dbReference type="EMBL" id="SFI06294.1"/>
    </source>
</evidence>
<dbReference type="PANTHER" id="PTHR30406">
    <property type="entry name" value="SULFATE TRANSPORT SYSTEM PERMEASE PROTEIN"/>
    <property type="match status" value="1"/>
</dbReference>
<name>A0A1I3F518_9PLAN</name>
<dbReference type="Proteomes" id="UP000199518">
    <property type="component" value="Unassembled WGS sequence"/>
</dbReference>
<comment type="function">
    <text evidence="9">Part of the ABC transporter complex (TC 3.A.1.6.1) involved in sulfate/thiosulfate import.</text>
</comment>
<dbReference type="InterPro" id="IPR035906">
    <property type="entry name" value="MetI-like_sf"/>
</dbReference>
<dbReference type="PANTHER" id="PTHR30406:SF8">
    <property type="entry name" value="SULFATE TRANSPORT SYSTEM PERMEASE PROTEIN CYST"/>
    <property type="match status" value="1"/>
</dbReference>
<dbReference type="STRING" id="1576369.SAMN05421753_10587"/>
<keyword evidence="12" id="KW-1185">Reference proteome</keyword>
<evidence type="ECO:0000256" key="6">
    <source>
        <dbReference type="ARBA" id="ARBA00023032"/>
    </source>
</evidence>
<organism evidence="11 12">
    <name type="scientific">Planctomicrobium piriforme</name>
    <dbReference type="NCBI Taxonomy" id="1576369"/>
    <lineage>
        <taxon>Bacteria</taxon>
        <taxon>Pseudomonadati</taxon>
        <taxon>Planctomycetota</taxon>
        <taxon>Planctomycetia</taxon>
        <taxon>Planctomycetales</taxon>
        <taxon>Planctomycetaceae</taxon>
        <taxon>Planctomicrobium</taxon>
    </lineage>
</organism>
<feature type="transmembrane region" description="Helical" evidence="9">
    <location>
        <begin position="241"/>
        <end position="262"/>
    </location>
</feature>
<comment type="caution">
    <text evidence="9">Lacks conserved residue(s) required for the propagation of feature annotation.</text>
</comment>
<dbReference type="GO" id="GO:0005886">
    <property type="term" value="C:plasma membrane"/>
    <property type="evidence" value="ECO:0007669"/>
    <property type="project" value="UniProtKB-SubCell"/>
</dbReference>
<dbReference type="InterPro" id="IPR000515">
    <property type="entry name" value="MetI-like"/>
</dbReference>
<evidence type="ECO:0000256" key="8">
    <source>
        <dbReference type="ARBA" id="ARBA00025323"/>
    </source>
</evidence>
<evidence type="ECO:0000256" key="3">
    <source>
        <dbReference type="ARBA" id="ARBA00022448"/>
    </source>
</evidence>
<comment type="similarity">
    <text evidence="9">Belongs to the binding-protein-dependent transport system permease family. CysTW subfamily.</text>
</comment>
<keyword evidence="3 9" id="KW-0813">Transport</keyword>
<feature type="transmembrane region" description="Helical" evidence="9">
    <location>
        <begin position="133"/>
        <end position="152"/>
    </location>
</feature>
<evidence type="ECO:0000256" key="4">
    <source>
        <dbReference type="ARBA" id="ARBA00022692"/>
    </source>
</evidence>
<dbReference type="Gene3D" id="1.10.3720.10">
    <property type="entry name" value="MetI-like"/>
    <property type="match status" value="1"/>
</dbReference>
<dbReference type="Pfam" id="PF00528">
    <property type="entry name" value="BPD_transp_1"/>
    <property type="match status" value="1"/>
</dbReference>
<evidence type="ECO:0000256" key="1">
    <source>
        <dbReference type="ARBA" id="ARBA00004651"/>
    </source>
</evidence>
<accession>A0A1I3F518</accession>
<keyword evidence="4 9" id="KW-0812">Transmembrane</keyword>
<feature type="transmembrane region" description="Helical" evidence="9">
    <location>
        <begin position="94"/>
        <end position="121"/>
    </location>
</feature>
<dbReference type="PROSITE" id="PS50928">
    <property type="entry name" value="ABC_TM1"/>
    <property type="match status" value="1"/>
</dbReference>
<evidence type="ECO:0000256" key="5">
    <source>
        <dbReference type="ARBA" id="ARBA00022989"/>
    </source>
</evidence>
<keyword evidence="6 9" id="KW-0764">Sulfate transport</keyword>
<dbReference type="AlphaFoldDB" id="A0A1I3F518"/>
<dbReference type="NCBIfam" id="TIGR02139">
    <property type="entry name" value="permease_CysT"/>
    <property type="match status" value="1"/>
</dbReference>
<comment type="function">
    <text evidence="8">Part of the ABC transporter complex CysAWTP (TC 3.A.1.6.1) involved in sulfate/thiosulfate import. Probably responsible for the translocation of the substrate across the membrane.</text>
</comment>
<keyword evidence="5 9" id="KW-1133">Transmembrane helix</keyword>
<evidence type="ECO:0000256" key="7">
    <source>
        <dbReference type="ARBA" id="ARBA00023136"/>
    </source>
</evidence>
<feature type="transmembrane region" description="Helical" evidence="9">
    <location>
        <begin position="59"/>
        <end position="82"/>
    </location>
</feature>
<dbReference type="EMBL" id="FOQD01000005">
    <property type="protein sequence ID" value="SFI06294.1"/>
    <property type="molecule type" value="Genomic_DNA"/>
</dbReference>
<dbReference type="CDD" id="cd06261">
    <property type="entry name" value="TM_PBP2"/>
    <property type="match status" value="1"/>
</dbReference>
<feature type="domain" description="ABC transmembrane type-1" evidence="10">
    <location>
        <begin position="56"/>
        <end position="257"/>
    </location>
</feature>
<gene>
    <name evidence="11" type="ORF">SAMN05421753_10587</name>
</gene>
<keyword evidence="7 9" id="KW-0472">Membrane</keyword>
<dbReference type="InterPro" id="IPR011865">
    <property type="entry name" value="CysT_permease"/>
</dbReference>
<dbReference type="SUPFAM" id="SSF161098">
    <property type="entry name" value="MetI-like"/>
    <property type="match status" value="1"/>
</dbReference>
<reference evidence="12" key="1">
    <citation type="submission" date="2016-10" db="EMBL/GenBank/DDBJ databases">
        <authorList>
            <person name="Varghese N."/>
            <person name="Submissions S."/>
        </authorList>
    </citation>
    <scope>NUCLEOTIDE SEQUENCE [LARGE SCALE GENOMIC DNA]</scope>
    <source>
        <strain evidence="12">DSM 26348</strain>
    </source>
</reference>
<evidence type="ECO:0000313" key="12">
    <source>
        <dbReference type="Proteomes" id="UP000199518"/>
    </source>
</evidence>
<dbReference type="OrthoDB" id="266229at2"/>
<proteinExistence type="inferred from homology"/>
<comment type="subcellular location">
    <subcellularLocation>
        <location evidence="1">Cell membrane</location>
        <topology evidence="1">Multi-pass membrane protein</topology>
    </subcellularLocation>
</comment>
<evidence type="ECO:0000259" key="10">
    <source>
        <dbReference type="PROSITE" id="PS50928"/>
    </source>
</evidence>
<feature type="transmembrane region" description="Helical" evidence="9">
    <location>
        <begin position="183"/>
        <end position="202"/>
    </location>
</feature>
<evidence type="ECO:0000256" key="2">
    <source>
        <dbReference type="ARBA" id="ARBA00011779"/>
    </source>
</evidence>
<sequence length="271" mass="29256">MKRSPLPGFGLGLGVTVGYLSVLLLIPLAACLAKAATLTPKAFLAAVSSPQALAAYRVTFETSLAAAFISAAAGLLLAWVLVRYEFFGRRFLDALIDLPFALPTAVAGLVFSALFVQQGWYGQYLMPLGIKVAYTRLGIVLVLTFVGLPFVVRTVQPVLESMERDTEEAASSLGASRWQTFRWVLFPALWPSVLTGFALSFARGLGEYGSVMFISGNMPFKTEIAPVLIVAKLEQFSYAEATAIAIVLVGFSLVSLAAINWLERRSQRYAG</sequence>
<protein>
    <recommendedName>
        <fullName evidence="9">Sulfate transport system permease protein CysT</fullName>
    </recommendedName>
</protein>
<dbReference type="NCBIfam" id="TIGR00969">
    <property type="entry name" value="3a0106s02"/>
    <property type="match status" value="1"/>
</dbReference>
<evidence type="ECO:0000256" key="9">
    <source>
        <dbReference type="RuleBase" id="RU366001"/>
    </source>
</evidence>
<dbReference type="RefSeq" id="WP_092049279.1">
    <property type="nucleotide sequence ID" value="NZ_FOQD01000005.1"/>
</dbReference>
<comment type="subunit">
    <text evidence="2">The complex is composed of two ATP-binding proteins (CysA), two transmembrane proteins (CysT and CysW) and a solute-binding protein (CysP).</text>
</comment>
<dbReference type="GO" id="GO:0015419">
    <property type="term" value="F:ABC-type sulfate transporter activity"/>
    <property type="evidence" value="ECO:0007669"/>
    <property type="project" value="UniProtKB-UniRule"/>
</dbReference>